<dbReference type="InterPro" id="IPR016161">
    <property type="entry name" value="Ald_DH/histidinol_DH"/>
</dbReference>
<comment type="caution">
    <text evidence="5">The sequence shown here is derived from an EMBL/GenBank/DDBJ whole genome shotgun (WGS) entry which is preliminary data.</text>
</comment>
<dbReference type="InterPro" id="IPR029510">
    <property type="entry name" value="Ald_DH_CS_GLU"/>
</dbReference>
<feature type="active site" evidence="2">
    <location>
        <position position="256"/>
    </location>
</feature>
<dbReference type="InterPro" id="IPR016163">
    <property type="entry name" value="Ald_DH_C"/>
</dbReference>
<comment type="similarity">
    <text evidence="3">Belongs to the aldehyde dehydrogenase family.</text>
</comment>
<dbReference type="Gene3D" id="3.40.605.10">
    <property type="entry name" value="Aldehyde Dehydrogenase, Chain A, domain 1"/>
    <property type="match status" value="1"/>
</dbReference>
<evidence type="ECO:0000256" key="1">
    <source>
        <dbReference type="ARBA" id="ARBA00023002"/>
    </source>
</evidence>
<evidence type="ECO:0000313" key="6">
    <source>
        <dbReference type="Proteomes" id="UP001156641"/>
    </source>
</evidence>
<dbReference type="EMBL" id="BSOS01000006">
    <property type="protein sequence ID" value="GLR65671.1"/>
    <property type="molecule type" value="Genomic_DNA"/>
</dbReference>
<evidence type="ECO:0000259" key="4">
    <source>
        <dbReference type="Pfam" id="PF00171"/>
    </source>
</evidence>
<evidence type="ECO:0000256" key="2">
    <source>
        <dbReference type="PROSITE-ProRule" id="PRU10007"/>
    </source>
</evidence>
<keyword evidence="1 3" id="KW-0560">Oxidoreductase</keyword>
<organism evidence="5 6">
    <name type="scientific">Acidocella aquatica</name>
    <dbReference type="NCBI Taxonomy" id="1922313"/>
    <lineage>
        <taxon>Bacteria</taxon>
        <taxon>Pseudomonadati</taxon>
        <taxon>Pseudomonadota</taxon>
        <taxon>Alphaproteobacteria</taxon>
        <taxon>Acetobacterales</taxon>
        <taxon>Acidocellaceae</taxon>
        <taxon>Acidocella</taxon>
    </lineage>
</organism>
<protein>
    <submittedName>
        <fullName evidence="5">Aldehyde dehydrogenase</fullName>
    </submittedName>
</protein>
<dbReference type="Proteomes" id="UP001156641">
    <property type="component" value="Unassembled WGS sequence"/>
</dbReference>
<dbReference type="RefSeq" id="WP_284256182.1">
    <property type="nucleotide sequence ID" value="NZ_BSOS01000006.1"/>
</dbReference>
<name>A0ABQ6A469_9PROT</name>
<feature type="domain" description="Aldehyde dehydrogenase" evidence="4">
    <location>
        <begin position="18"/>
        <end position="479"/>
    </location>
</feature>
<reference evidence="6" key="1">
    <citation type="journal article" date="2019" name="Int. J. Syst. Evol. Microbiol.">
        <title>The Global Catalogue of Microorganisms (GCM) 10K type strain sequencing project: providing services to taxonomists for standard genome sequencing and annotation.</title>
        <authorList>
            <consortium name="The Broad Institute Genomics Platform"/>
            <consortium name="The Broad Institute Genome Sequencing Center for Infectious Disease"/>
            <person name="Wu L."/>
            <person name="Ma J."/>
        </authorList>
    </citation>
    <scope>NUCLEOTIDE SEQUENCE [LARGE SCALE GENOMIC DNA]</scope>
    <source>
        <strain evidence="6">NBRC 112502</strain>
    </source>
</reference>
<gene>
    <name evidence="5" type="ORF">GCM10010909_03490</name>
</gene>
<proteinExistence type="inferred from homology"/>
<accession>A0ABQ6A469</accession>
<dbReference type="InterPro" id="IPR015590">
    <property type="entry name" value="Aldehyde_DH_dom"/>
</dbReference>
<evidence type="ECO:0000313" key="5">
    <source>
        <dbReference type="EMBL" id="GLR65671.1"/>
    </source>
</evidence>
<dbReference type="InterPro" id="IPR016162">
    <property type="entry name" value="Ald_DH_N"/>
</dbReference>
<dbReference type="Pfam" id="PF00171">
    <property type="entry name" value="Aldedh"/>
    <property type="match status" value="1"/>
</dbReference>
<evidence type="ECO:0000256" key="3">
    <source>
        <dbReference type="RuleBase" id="RU003345"/>
    </source>
</evidence>
<dbReference type="PANTHER" id="PTHR11699">
    <property type="entry name" value="ALDEHYDE DEHYDROGENASE-RELATED"/>
    <property type="match status" value="1"/>
</dbReference>
<dbReference type="SUPFAM" id="SSF53720">
    <property type="entry name" value="ALDH-like"/>
    <property type="match status" value="1"/>
</dbReference>
<sequence>MPDVIVSEQPEDLLVNGMIEVFDPATGEKIGAVPGCGEAEINAAVRAARVSFDSGIWSGLSGAAKARILWRAADLIEARLDELVTLETRNNGMPLPLAQYTIRNGAETFRYNAGWCTKIHGLTADVVTDGAIGGGRTEYHAYTRKEPMGVAGLITPWNVPIGMACAKLAPALAAGCSVIIKPAEETPLTTIKIVEILHEAGIPAGVVNLVTGYGHTAGAALAAHPDVNKIAFTGSTEVGKLIVKAATGNLKKVTLELGGKSPILIFDDADLSKAIPGAAMGIFANSGQACIVGSRLFVHRKVYDQVVAGISAIAQSMVLGSGLDPSTHLGPLITAKQAGRVMSYIEDGRAEGAQIVTGGHRVERPGYFVEPTIITNVREDMRLFREEIFGPVLAIMAFDDEAEALRIANDTSYGLAAGVWTRDIGRAHRLAKKLQAGTVWLNCQLANDLSMPFGGYKQSGWGRENGYEGVDAFLQTKSVFAEL</sequence>
<dbReference type="PROSITE" id="PS00687">
    <property type="entry name" value="ALDEHYDE_DEHYDR_GLU"/>
    <property type="match status" value="1"/>
</dbReference>
<dbReference type="Gene3D" id="3.40.309.10">
    <property type="entry name" value="Aldehyde Dehydrogenase, Chain A, domain 2"/>
    <property type="match status" value="1"/>
</dbReference>
<keyword evidence="6" id="KW-1185">Reference proteome</keyword>